<reference evidence="5" key="1">
    <citation type="journal article" date="2020" name="Phytopathology">
        <title>Genome Sequence Resources of Colletotrichum truncatum, C. plurivorum, C. musicola, and C. sojae: Four Species Pathogenic to Soybean (Glycine max).</title>
        <authorList>
            <person name="Rogerio F."/>
            <person name="Boufleur T.R."/>
            <person name="Ciampi-Guillardi M."/>
            <person name="Sukno S.A."/>
            <person name="Thon M.R."/>
            <person name="Massola Junior N.S."/>
            <person name="Baroncelli R."/>
        </authorList>
    </citation>
    <scope>NUCLEOTIDE SEQUENCE</scope>
    <source>
        <strain evidence="5">LFN0074</strain>
    </source>
</reference>
<proteinExistence type="inferred from homology"/>
<dbReference type="InterPro" id="IPR027417">
    <property type="entry name" value="P-loop_NTPase"/>
</dbReference>
<sequence length="895" mass="99728">MDISSPLTDMSAVSSPASFRTAIQSPEVITAVAMAGIDPPAPSYSSASELPRELKEHCQIYLEEHLYNGALGLLNSLLTAGHSRRDARKKPVGVPPATHLALLNTIVIHPSHTTRAAGPDRLEVGSQTLDYLRNLLAIVGPINAGFKTAFRFHGAQYGRRSRYDDDEDEIDGDQINNKMAGEDSIWHRAHSLWSAVGWAFNCTRVHPHRWRFWKTWLEYMLDVLEADLKQRKRTDQEASNSSQTPEWTNLRESMIVEYIKQTTDSNSSGLSLIRQAIFADGSAQSLRRFPEIFHKETKGLPNDDKKRKRMATLDIENDQFGDYFNDDPVESDSDNDSSPGTPTEHTPKKRTGELVTASTAESIPLRMRLMDILSEVAERLPGDFQEHNKYTSELCRLLRQQPLAFFQQFVPEMGAQIGDAFEVDILTTLLDQLLPDAYLDPETVSSAPDSPGCIVVNAEVLAACYLPWHANTIEAEDNAQVAIILETMLHQLSPDEIKGAKDKLRNAALQGNEARKWKTSGLSRRGKTTPRAASSKKGSNQKDDFAREVIELTVSGLPASGKTTRAKQLQAHLAKHIAAASTSTSTAKQPQYRLHYISDSTLSISREVYDLDPSKVRAHTRSANASEKDARAAVYGAVKRVLTERDIVILDGMNYIKGWRYQLHCEAKAVRTPSVVLQIGCGVDRARGINEERLRKRKDGSGEDGEKTREGEAVEEEEEEQAYEQDNWENLVFRYEEPNPMTRWDSPLFTLIWEDDEAQTAKVFDDLWDAIAGTGRKVVKPNQATVQRSRDAGGDYLYVLDRETQDVVKKILEGQGEGEEGGEVRIPRGGGDDGELLAVQLPGRKVGLPQLQRLRRAFVGLNRGGIGLEGVGNFSVGRMRESFVGYLNDSFEQEG</sequence>
<dbReference type="SUPFAM" id="SSF52540">
    <property type="entry name" value="P-loop containing nucleoside triphosphate hydrolases"/>
    <property type="match status" value="1"/>
</dbReference>
<evidence type="ECO:0000256" key="3">
    <source>
        <dbReference type="ARBA" id="ARBA00025768"/>
    </source>
</evidence>
<evidence type="ECO:0000313" key="5">
    <source>
        <dbReference type="EMBL" id="KAF6844564.1"/>
    </source>
</evidence>
<evidence type="ECO:0000313" key="6">
    <source>
        <dbReference type="Proteomes" id="UP000639643"/>
    </source>
</evidence>
<dbReference type="AlphaFoldDB" id="A0A8H6NXU5"/>
<comment type="similarity">
    <text evidence="3">Belongs to the KTI12 family.</text>
</comment>
<feature type="compositionally biased region" description="Basic and acidic residues" evidence="4">
    <location>
        <begin position="694"/>
        <end position="712"/>
    </location>
</feature>
<feature type="region of interest" description="Disordered" evidence="4">
    <location>
        <begin position="317"/>
        <end position="357"/>
    </location>
</feature>
<evidence type="ECO:0000256" key="4">
    <source>
        <dbReference type="SAM" id="MobiDB-lite"/>
    </source>
</evidence>
<dbReference type="EMBL" id="WIGM01000014">
    <property type="protein sequence ID" value="KAF6844564.1"/>
    <property type="molecule type" value="Genomic_DNA"/>
</dbReference>
<keyword evidence="1" id="KW-0547">Nucleotide-binding</keyword>
<keyword evidence="6" id="KW-1185">Reference proteome</keyword>
<accession>A0A8H6NXU5</accession>
<comment type="caution">
    <text evidence="5">The sequence shown here is derived from an EMBL/GenBank/DDBJ whole genome shotgun (WGS) entry which is preliminary data.</text>
</comment>
<gene>
    <name evidence="5" type="ORF">CMUS01_00950</name>
</gene>
<dbReference type="Proteomes" id="UP000639643">
    <property type="component" value="Unassembled WGS sequence"/>
</dbReference>
<keyword evidence="2" id="KW-0067">ATP-binding</keyword>
<dbReference type="InterPro" id="IPR013641">
    <property type="entry name" value="KTI12/PSTK"/>
</dbReference>
<feature type="compositionally biased region" description="Acidic residues" evidence="4">
    <location>
        <begin position="317"/>
        <end position="335"/>
    </location>
</feature>
<dbReference type="FunFam" id="3.40.50.300:FF:002734">
    <property type="entry name" value="Chromatin associated protein KTI12"/>
    <property type="match status" value="1"/>
</dbReference>
<dbReference type="Gene3D" id="3.40.50.300">
    <property type="entry name" value="P-loop containing nucleotide triphosphate hydrolases"/>
    <property type="match status" value="1"/>
</dbReference>
<dbReference type="GO" id="GO:0005524">
    <property type="term" value="F:ATP binding"/>
    <property type="evidence" value="ECO:0007669"/>
    <property type="project" value="UniProtKB-KW"/>
</dbReference>
<dbReference type="Pfam" id="PF08433">
    <property type="entry name" value="KTI12"/>
    <property type="match status" value="1"/>
</dbReference>
<protein>
    <submittedName>
        <fullName evidence="5">Uncharacterized protein</fullName>
    </submittedName>
</protein>
<dbReference type="OrthoDB" id="9972657at2759"/>
<feature type="region of interest" description="Disordered" evidence="4">
    <location>
        <begin position="694"/>
        <end position="724"/>
    </location>
</feature>
<name>A0A8H6NXU5_9PEZI</name>
<dbReference type="PANTHER" id="PTHR12435">
    <property type="match status" value="1"/>
</dbReference>
<evidence type="ECO:0000256" key="1">
    <source>
        <dbReference type="ARBA" id="ARBA00022741"/>
    </source>
</evidence>
<organism evidence="5 6">
    <name type="scientific">Colletotrichum musicola</name>
    <dbReference type="NCBI Taxonomy" id="2175873"/>
    <lineage>
        <taxon>Eukaryota</taxon>
        <taxon>Fungi</taxon>
        <taxon>Dikarya</taxon>
        <taxon>Ascomycota</taxon>
        <taxon>Pezizomycotina</taxon>
        <taxon>Sordariomycetes</taxon>
        <taxon>Hypocreomycetidae</taxon>
        <taxon>Glomerellales</taxon>
        <taxon>Glomerellaceae</taxon>
        <taxon>Colletotrichum</taxon>
        <taxon>Colletotrichum orchidearum species complex</taxon>
    </lineage>
</organism>
<feature type="region of interest" description="Disordered" evidence="4">
    <location>
        <begin position="508"/>
        <end position="541"/>
    </location>
</feature>
<feature type="compositionally biased region" description="Acidic residues" evidence="4">
    <location>
        <begin position="713"/>
        <end position="724"/>
    </location>
</feature>
<evidence type="ECO:0000256" key="2">
    <source>
        <dbReference type="ARBA" id="ARBA00022840"/>
    </source>
</evidence>